<evidence type="ECO:0000313" key="10">
    <source>
        <dbReference type="Proteomes" id="UP000062519"/>
    </source>
</evidence>
<dbReference type="GO" id="GO:0004563">
    <property type="term" value="F:beta-N-acetylhexosaminidase activity"/>
    <property type="evidence" value="ECO:0007669"/>
    <property type="project" value="UniProtKB-EC"/>
</dbReference>
<dbReference type="PANTHER" id="PTHR30480">
    <property type="entry name" value="BETA-HEXOSAMINIDASE-RELATED"/>
    <property type="match status" value="1"/>
</dbReference>
<evidence type="ECO:0000256" key="4">
    <source>
        <dbReference type="ARBA" id="ARBA00022801"/>
    </source>
</evidence>
<dbReference type="KEGG" id="buu:WS70_10300"/>
<dbReference type="GO" id="GO:0009254">
    <property type="term" value="P:peptidoglycan turnover"/>
    <property type="evidence" value="ECO:0007669"/>
    <property type="project" value="TreeGrafter"/>
</dbReference>
<dbReference type="AlphaFoldDB" id="A0A1B4FER0"/>
<dbReference type="Pfam" id="PF00933">
    <property type="entry name" value="Glyco_hydro_3"/>
    <property type="match status" value="1"/>
</dbReference>
<comment type="similarity">
    <text evidence="2 6">Belongs to the glycosyl hydrolase 3 family.</text>
</comment>
<dbReference type="InterPro" id="IPR036881">
    <property type="entry name" value="Glyco_hydro_3_C_sf"/>
</dbReference>
<dbReference type="SUPFAM" id="SSF52279">
    <property type="entry name" value="Beta-D-glucan exohydrolase, C-terminal domain"/>
    <property type="match status" value="1"/>
</dbReference>
<dbReference type="SUPFAM" id="SSF51445">
    <property type="entry name" value="(Trans)glycosidases"/>
    <property type="match status" value="1"/>
</dbReference>
<keyword evidence="5 6" id="KW-0326">Glycosidase</keyword>
<dbReference type="PROSITE" id="PS00775">
    <property type="entry name" value="GLYCOSYL_HYDROL_F3"/>
    <property type="match status" value="1"/>
</dbReference>
<dbReference type="GO" id="GO:0005975">
    <property type="term" value="P:carbohydrate metabolic process"/>
    <property type="evidence" value="ECO:0007669"/>
    <property type="project" value="InterPro"/>
</dbReference>
<evidence type="ECO:0000259" key="8">
    <source>
        <dbReference type="Pfam" id="PF01915"/>
    </source>
</evidence>
<dbReference type="Gene3D" id="3.20.20.300">
    <property type="entry name" value="Glycoside hydrolase, family 3, N-terminal domain"/>
    <property type="match status" value="1"/>
</dbReference>
<evidence type="ECO:0000259" key="7">
    <source>
        <dbReference type="Pfam" id="PF00933"/>
    </source>
</evidence>
<dbReference type="Proteomes" id="UP000062519">
    <property type="component" value="Chromosome 1"/>
</dbReference>
<protein>
    <recommendedName>
        <fullName evidence="3">beta-N-acetylhexosaminidase</fullName>
        <ecNumber evidence="3">3.2.1.52</ecNumber>
    </recommendedName>
</protein>
<accession>A0A1B4FER0</accession>
<feature type="domain" description="Glycoside hydrolase family 3 C-terminal" evidence="8">
    <location>
        <begin position="458"/>
        <end position="701"/>
    </location>
</feature>
<comment type="catalytic activity">
    <reaction evidence="1">
        <text>Hydrolysis of terminal non-reducing N-acetyl-D-hexosamine residues in N-acetyl-beta-D-hexosaminides.</text>
        <dbReference type="EC" id="3.2.1.52"/>
    </reaction>
</comment>
<organism evidence="9 10">
    <name type="scientific">Burkholderia mayonis</name>
    <dbReference type="NCBI Taxonomy" id="1385591"/>
    <lineage>
        <taxon>Bacteria</taxon>
        <taxon>Pseudomonadati</taxon>
        <taxon>Pseudomonadota</taxon>
        <taxon>Betaproteobacteria</taxon>
        <taxon>Burkholderiales</taxon>
        <taxon>Burkholderiaceae</taxon>
        <taxon>Burkholderia</taxon>
        <taxon>pseudomallei group</taxon>
    </lineage>
</organism>
<evidence type="ECO:0000256" key="2">
    <source>
        <dbReference type="ARBA" id="ARBA00005336"/>
    </source>
</evidence>
<feature type="domain" description="Glycoside hydrolase family 3 N-terminal" evidence="7">
    <location>
        <begin position="61"/>
        <end position="418"/>
    </location>
</feature>
<dbReference type="InterPro" id="IPR002772">
    <property type="entry name" value="Glyco_hydro_3_C"/>
</dbReference>
<dbReference type="InterPro" id="IPR019800">
    <property type="entry name" value="Glyco_hydro_3_AS"/>
</dbReference>
<keyword evidence="10" id="KW-1185">Reference proteome</keyword>
<evidence type="ECO:0000256" key="1">
    <source>
        <dbReference type="ARBA" id="ARBA00001231"/>
    </source>
</evidence>
<evidence type="ECO:0000313" key="9">
    <source>
        <dbReference type="EMBL" id="AOJ02170.1"/>
    </source>
</evidence>
<dbReference type="InterPro" id="IPR017853">
    <property type="entry name" value="GH"/>
</dbReference>
<dbReference type="Pfam" id="PF01915">
    <property type="entry name" value="Glyco_hydro_3_C"/>
    <property type="match status" value="1"/>
</dbReference>
<dbReference type="EMBL" id="CP013386">
    <property type="protein sequence ID" value="AOJ02170.1"/>
    <property type="molecule type" value="Genomic_DNA"/>
</dbReference>
<reference evidence="9 10" key="1">
    <citation type="submission" date="2015-12" db="EMBL/GenBank/DDBJ databases">
        <title>Diversity of Burkholderia near neighbor genomes.</title>
        <authorList>
            <person name="Sahl J."/>
            <person name="Wagner D."/>
            <person name="Keim P."/>
        </authorList>
    </citation>
    <scope>NUCLEOTIDE SEQUENCE [LARGE SCALE GENOMIC DNA]</scope>
    <source>
        <strain evidence="9 10">BDU6</strain>
    </source>
</reference>
<name>A0A1B4FER0_9BURK</name>
<dbReference type="InterPro" id="IPR001764">
    <property type="entry name" value="Glyco_hydro_3_N"/>
</dbReference>
<keyword evidence="4 6" id="KW-0378">Hydrolase</keyword>
<dbReference type="Gene3D" id="3.40.50.1700">
    <property type="entry name" value="Glycoside hydrolase family 3 C-terminal domain"/>
    <property type="match status" value="1"/>
</dbReference>
<proteinExistence type="inferred from homology"/>
<dbReference type="InterPro" id="IPR050226">
    <property type="entry name" value="NagZ_Beta-hexosaminidase"/>
</dbReference>
<evidence type="ECO:0000256" key="5">
    <source>
        <dbReference type="ARBA" id="ARBA00023295"/>
    </source>
</evidence>
<evidence type="ECO:0000256" key="6">
    <source>
        <dbReference type="RuleBase" id="RU361161"/>
    </source>
</evidence>
<dbReference type="InterPro" id="IPR036962">
    <property type="entry name" value="Glyco_hydro_3_N_sf"/>
</dbReference>
<dbReference type="EC" id="3.2.1.52" evidence="3"/>
<sequence>MEWRKCRGHSRGKDSVKMRKKSLVHFPVALAVTAALGACSSGDDDATIESRADAIVERMSIRQKVGQKIMMAFRYWCPDGQPTCTTGMTAFPDAARDALRENGIGGVILFSNNLTGIEQTRRLIDGIKAAPAADSPVGLLIGIDEEGGNVFRLPRVEATAFAGNMALGAAYEATKNDRLAYDMGRVLAAEIAAVGFNVNFAPDVDVNSNPLNPVINVRSFGDDPATISQLGRRMAQGMKSERVIGTFKHFPGHGDTDTDSHYGLPVVIKSRADAYAIDLAPYRQAIDAGEAPDMIMTAHIQYPSLDDTRVTTRTGEPMIAPATMSRRIQHDILRGEFGYRGVTITDALDMKGIADFFEEDDAVVKVFQADVDIALMPVEFRTAANAGRLTALVDRVAAAVESGRIDRAEFDRSVRRIVLMKLRNGITAADRGRPVDELASIGGPAHRAVERDIAQKSITLLRNENGTLPLQAQGRRIFILTPWGEQAEAMRRRFAELGHPLVTGAKLSAITWAEQQQAIDAADIVIVGTLSTGVTPVEHNGDPNARVAPPAAALMRQTAPANGQEEGSVIFDHVENADAAAGANLDAGARRSVLAVAVRSEAQQMRDAMDYAKARRKTVIHVTMRAPYDVISYDDVADATLATYAYYGYEGGLRGPSLPAVVDAMLGVERPVGRLPVAIHALNADGSTGPLRYPRGFGLQY</sequence>
<gene>
    <name evidence="9" type="ORF">WS70_10300</name>
</gene>
<dbReference type="PANTHER" id="PTHR30480:SF13">
    <property type="entry name" value="BETA-HEXOSAMINIDASE"/>
    <property type="match status" value="1"/>
</dbReference>
<evidence type="ECO:0000256" key="3">
    <source>
        <dbReference type="ARBA" id="ARBA00012663"/>
    </source>
</evidence>